<reference evidence="5" key="1">
    <citation type="submission" date="2021-07" db="EMBL/GenBank/DDBJ databases">
        <title>Candidatus Kaistella beijingensis sp. nov. isolated from a municipal wastewater treatment plant is involved in sludge foaming.</title>
        <authorList>
            <person name="Song Y."/>
            <person name="Liu S.-J."/>
        </authorList>
    </citation>
    <scope>NUCLEOTIDE SEQUENCE</scope>
    <source>
        <strain evidence="5">DSM 43998</strain>
    </source>
</reference>
<evidence type="ECO:0000256" key="2">
    <source>
        <dbReference type="HAMAP-Rule" id="MF_02087"/>
    </source>
</evidence>
<organism evidence="5 6">
    <name type="scientific">Skermania pinensis</name>
    <dbReference type="NCBI Taxonomy" id="39122"/>
    <lineage>
        <taxon>Bacteria</taxon>
        <taxon>Bacillati</taxon>
        <taxon>Actinomycetota</taxon>
        <taxon>Actinomycetes</taxon>
        <taxon>Mycobacteriales</taxon>
        <taxon>Gordoniaceae</taxon>
        <taxon>Skermania</taxon>
    </lineage>
</organism>
<dbReference type="InterPro" id="IPR029066">
    <property type="entry name" value="PLP-binding_barrel"/>
</dbReference>
<dbReference type="CDD" id="cd00635">
    <property type="entry name" value="PLPDE_III_YBL036c_like"/>
    <property type="match status" value="1"/>
</dbReference>
<gene>
    <name evidence="5" type="ORF">KV203_07070</name>
</gene>
<dbReference type="EMBL" id="CP079105">
    <property type="protein sequence ID" value="QXQ15101.1"/>
    <property type="molecule type" value="Genomic_DNA"/>
</dbReference>
<dbReference type="InterPro" id="IPR001608">
    <property type="entry name" value="Ala_racemase_N"/>
</dbReference>
<dbReference type="InterPro" id="IPR011078">
    <property type="entry name" value="PyrdxlP_homeostasis"/>
</dbReference>
<evidence type="ECO:0000259" key="4">
    <source>
        <dbReference type="Pfam" id="PF01168"/>
    </source>
</evidence>
<keyword evidence="1 2" id="KW-0663">Pyridoxal phosphate</keyword>
<dbReference type="SUPFAM" id="SSF51419">
    <property type="entry name" value="PLP-binding barrel"/>
    <property type="match status" value="1"/>
</dbReference>
<comment type="similarity">
    <text evidence="2 3">Belongs to the pyridoxal phosphate-binding protein YggS/PROSC family.</text>
</comment>
<evidence type="ECO:0000256" key="1">
    <source>
        <dbReference type="ARBA" id="ARBA00022898"/>
    </source>
</evidence>
<comment type="function">
    <text evidence="2">Pyridoxal 5'-phosphate (PLP)-binding protein, which is involved in PLP homeostasis.</text>
</comment>
<proteinExistence type="inferred from homology"/>
<accession>A0ABX8SCE6</accession>
<dbReference type="PIRSF" id="PIRSF004848">
    <property type="entry name" value="YBL036c_PLPDEIII"/>
    <property type="match status" value="1"/>
</dbReference>
<dbReference type="Pfam" id="PF01168">
    <property type="entry name" value="Ala_racemase_N"/>
    <property type="match status" value="1"/>
</dbReference>
<feature type="modified residue" description="N6-(pyridoxal phosphate)lysine" evidence="2">
    <location>
        <position position="39"/>
    </location>
</feature>
<dbReference type="PANTHER" id="PTHR10146:SF14">
    <property type="entry name" value="PYRIDOXAL PHOSPHATE HOMEOSTASIS PROTEIN"/>
    <property type="match status" value="1"/>
</dbReference>
<keyword evidence="6" id="KW-1185">Reference proteome</keyword>
<dbReference type="Proteomes" id="UP000887023">
    <property type="component" value="Chromosome"/>
</dbReference>
<evidence type="ECO:0000313" key="6">
    <source>
        <dbReference type="Proteomes" id="UP000887023"/>
    </source>
</evidence>
<dbReference type="HAMAP" id="MF_02087">
    <property type="entry name" value="PLP_homeostasis"/>
    <property type="match status" value="1"/>
</dbReference>
<dbReference type="RefSeq" id="WP_066473133.1">
    <property type="nucleotide sequence ID" value="NZ_CBCRUZ010000013.1"/>
</dbReference>
<evidence type="ECO:0000313" key="5">
    <source>
        <dbReference type="EMBL" id="QXQ15101.1"/>
    </source>
</evidence>
<protein>
    <recommendedName>
        <fullName evidence="2">Pyridoxal phosphate homeostasis protein</fullName>
        <shortName evidence="2">PLP homeostasis protein</shortName>
    </recommendedName>
</protein>
<dbReference type="PROSITE" id="PS01211">
    <property type="entry name" value="UPF0001"/>
    <property type="match status" value="1"/>
</dbReference>
<evidence type="ECO:0000256" key="3">
    <source>
        <dbReference type="RuleBase" id="RU004514"/>
    </source>
</evidence>
<dbReference type="PANTHER" id="PTHR10146">
    <property type="entry name" value="PROLINE SYNTHETASE CO-TRANSCRIBED BACTERIAL HOMOLOG PROTEIN"/>
    <property type="match status" value="1"/>
</dbReference>
<dbReference type="NCBIfam" id="TIGR00044">
    <property type="entry name" value="YggS family pyridoxal phosphate-dependent enzyme"/>
    <property type="match status" value="1"/>
</dbReference>
<feature type="domain" description="Alanine racemase N-terminal" evidence="4">
    <location>
        <begin position="11"/>
        <end position="225"/>
    </location>
</feature>
<sequence>MTRAAELAEALARLRDRVSAAARAAGRDPDQVTLLPVTKFFPAADIRILAGLGCPAVAEARDQEAVVKVSQVPGLTWHMIGRLQRNKARSVARWADVVQSVDSVRLVDSLSAAATAERDGALRVLVQISLDDDPARGGVAASDVAELADRVAAAPGLELAGVMAVAPLGAEPDLAFAQLARVHERLLRDHPGAAERSAGMSTDLESAVRHGSTCVRVGTALLGTRQYSHLEREPQ</sequence>
<name>A0ABX8SCE6_9ACTN</name>
<dbReference type="Gene3D" id="3.20.20.10">
    <property type="entry name" value="Alanine racemase"/>
    <property type="match status" value="1"/>
</dbReference>